<accession>A0ABU7KSI7</accession>
<dbReference type="Pfam" id="PF06114">
    <property type="entry name" value="Peptidase_M78"/>
    <property type="match status" value="1"/>
</dbReference>
<dbReference type="PROSITE" id="PS50943">
    <property type="entry name" value="HTH_CROC1"/>
    <property type="match status" value="1"/>
</dbReference>
<sequence length="371" mass="40628">MSEETQAQPAMLTLARESRGLTQTDVAFLMTQASGDVDTSVSQGYVSKAEAGRVAVTAERLELYATALGYPPNLLCQDPQVHGVGVGLIHHRKKASMPVSSVRRINALLVLTRIQLRGLARTARQDPGTVLFPHIEVDGYTPPRVVARRIREKWDIPSGPVANVIGAAEKAGALVVLRDLDSDLLDAVSQQQGNKAPILLVNNRAPGCRCRFSVAHEIGHLIMHQEPGVGTKQEKEADAFAAEFLMPAKDIRAAFPARLTVAELADLKRTWGVSMAALLRRAQSLSIITDWQYRTLTIEMSTLGYRTSEPVDLPLERPQAVPELVADLRQKHGISDEEAASCSFLLKDEFVRLYHDDHRSLSANTAPKARP</sequence>
<dbReference type="PANTHER" id="PTHR43236:SF1">
    <property type="entry name" value="BLL7220 PROTEIN"/>
    <property type="match status" value="1"/>
</dbReference>
<protein>
    <submittedName>
        <fullName evidence="3">XRE family transcriptional regulator</fullName>
    </submittedName>
</protein>
<evidence type="ECO:0000259" key="2">
    <source>
        <dbReference type="PROSITE" id="PS50943"/>
    </source>
</evidence>
<evidence type="ECO:0000313" key="4">
    <source>
        <dbReference type="Proteomes" id="UP001348641"/>
    </source>
</evidence>
<reference evidence="3 4" key="1">
    <citation type="submission" date="2023-07" db="EMBL/GenBank/DDBJ databases">
        <authorList>
            <person name="Girao M."/>
            <person name="Carvalho M.F."/>
        </authorList>
    </citation>
    <scope>NUCLEOTIDE SEQUENCE [LARGE SCALE GENOMIC DNA]</scope>
    <source>
        <strain evidence="3 4">66/93</strain>
    </source>
</reference>
<comment type="similarity">
    <text evidence="1">Belongs to the short-chain fatty acyl-CoA assimilation regulator (ScfR) family.</text>
</comment>
<dbReference type="SMART" id="SM00530">
    <property type="entry name" value="HTH_XRE"/>
    <property type="match status" value="1"/>
</dbReference>
<comment type="caution">
    <text evidence="3">The sequence shown here is derived from an EMBL/GenBank/DDBJ whole genome shotgun (WGS) entry which is preliminary data.</text>
</comment>
<evidence type="ECO:0000256" key="1">
    <source>
        <dbReference type="ARBA" id="ARBA00007227"/>
    </source>
</evidence>
<dbReference type="Gene3D" id="1.10.10.2910">
    <property type="match status" value="1"/>
</dbReference>
<dbReference type="InterPro" id="IPR052345">
    <property type="entry name" value="Rad_response_metalloprotease"/>
</dbReference>
<dbReference type="EMBL" id="JAUUCC010000043">
    <property type="protein sequence ID" value="MEE2052270.1"/>
    <property type="molecule type" value="Genomic_DNA"/>
</dbReference>
<dbReference type="Pfam" id="PF01381">
    <property type="entry name" value="HTH_3"/>
    <property type="match status" value="1"/>
</dbReference>
<evidence type="ECO:0000313" key="3">
    <source>
        <dbReference type="EMBL" id="MEE2052270.1"/>
    </source>
</evidence>
<dbReference type="SUPFAM" id="SSF47413">
    <property type="entry name" value="lambda repressor-like DNA-binding domains"/>
    <property type="match status" value="1"/>
</dbReference>
<dbReference type="Gene3D" id="1.10.260.40">
    <property type="entry name" value="lambda repressor-like DNA-binding domains"/>
    <property type="match status" value="1"/>
</dbReference>
<feature type="domain" description="HTH cro/C1-type" evidence="2">
    <location>
        <begin position="12"/>
        <end position="75"/>
    </location>
</feature>
<dbReference type="InterPro" id="IPR010982">
    <property type="entry name" value="Lambda_DNA-bd_dom_sf"/>
</dbReference>
<dbReference type="InterPro" id="IPR010359">
    <property type="entry name" value="IrrE_HExxH"/>
</dbReference>
<dbReference type="RefSeq" id="WP_330159309.1">
    <property type="nucleotide sequence ID" value="NZ_BAAAJA010000012.1"/>
</dbReference>
<dbReference type="PANTHER" id="PTHR43236">
    <property type="entry name" value="ANTITOXIN HIGA1"/>
    <property type="match status" value="1"/>
</dbReference>
<organism evidence="3 4">
    <name type="scientific">Nocardiopsis tropica</name>
    <dbReference type="NCBI Taxonomy" id="109330"/>
    <lineage>
        <taxon>Bacteria</taxon>
        <taxon>Bacillati</taxon>
        <taxon>Actinomycetota</taxon>
        <taxon>Actinomycetes</taxon>
        <taxon>Streptosporangiales</taxon>
        <taxon>Nocardiopsidaceae</taxon>
        <taxon>Nocardiopsis</taxon>
    </lineage>
</organism>
<dbReference type="InterPro" id="IPR001387">
    <property type="entry name" value="Cro/C1-type_HTH"/>
</dbReference>
<gene>
    <name evidence="3" type="ORF">Q8A49_17355</name>
</gene>
<dbReference type="Proteomes" id="UP001348641">
    <property type="component" value="Unassembled WGS sequence"/>
</dbReference>
<proteinExistence type="inferred from homology"/>
<name>A0ABU7KSI7_9ACTN</name>
<dbReference type="CDD" id="cd00093">
    <property type="entry name" value="HTH_XRE"/>
    <property type="match status" value="1"/>
</dbReference>